<dbReference type="EMBL" id="CP032702">
    <property type="protein sequence ID" value="QDY43457.1"/>
    <property type="molecule type" value="Genomic_DNA"/>
</dbReference>
<evidence type="ECO:0000259" key="2">
    <source>
        <dbReference type="Pfam" id="PF13439"/>
    </source>
</evidence>
<accession>A0A518XGY1</accession>
<feature type="domain" description="Glycosyl transferase family 1" evidence="1">
    <location>
        <begin position="214"/>
        <end position="379"/>
    </location>
</feature>
<evidence type="ECO:0000259" key="1">
    <source>
        <dbReference type="Pfam" id="PF00534"/>
    </source>
</evidence>
<keyword evidence="4" id="KW-1185">Reference proteome</keyword>
<dbReference type="AlphaFoldDB" id="A0A518XGY1"/>
<dbReference type="PANTHER" id="PTHR45947">
    <property type="entry name" value="SULFOQUINOVOSYL TRANSFERASE SQD2"/>
    <property type="match status" value="1"/>
</dbReference>
<dbReference type="InterPro" id="IPR028098">
    <property type="entry name" value="Glyco_trans_4-like_N"/>
</dbReference>
<dbReference type="KEGG" id="pdis:D8B20_16930"/>
<sequence length="409" mass="45899">MTSSPKKILLLDTGREWGGGTNSMLELLKRIDRQRFDITCCFYENYARGNQETIEAVLQAIAIPVVFLPQRRQPLWAKLSKELVRTLLFFHRAWKKAAVSRIDRRWRVQPNAAAIAALLRQGGYHTLYMNNQPSTNVEGYLAAAATQVALIQHCRIEPVLTASLVRMVNRHADAVIAVSHGVQRRLRESGVDAQRCFTVSNAIDIHQPLPVRSEVRQRFHYAEDTFIFGSIGSLIARKSNHHILQALGLFQRAHPEARWQMIIVGAGPEQAALQQLAQKEGIASRVVFTGFRNNALEYLAAFDAFILASASEGLPRVVLEAMLVHTAVIGSDVVGTSELIDHNETGLLFPYGDVQQLSQQLAVLWQDAALRQRLTRSAAARVREQYSIEHYVSGVEALLEKMTERKQHV</sequence>
<organism evidence="3 4">
    <name type="scientific">Candidatus Pantoea soli</name>
    <dbReference type="NCBI Taxonomy" id="3098669"/>
    <lineage>
        <taxon>Bacteria</taxon>
        <taxon>Pseudomonadati</taxon>
        <taxon>Pseudomonadota</taxon>
        <taxon>Gammaproteobacteria</taxon>
        <taxon>Enterobacterales</taxon>
        <taxon>Erwiniaceae</taxon>
        <taxon>Pantoea</taxon>
    </lineage>
</organism>
<evidence type="ECO:0000313" key="4">
    <source>
        <dbReference type="Proteomes" id="UP000319411"/>
    </source>
</evidence>
<evidence type="ECO:0000313" key="3">
    <source>
        <dbReference type="EMBL" id="QDY43457.1"/>
    </source>
</evidence>
<dbReference type="RefSeq" id="WP_145890131.1">
    <property type="nucleotide sequence ID" value="NZ_CP032702.1"/>
</dbReference>
<dbReference type="InterPro" id="IPR050194">
    <property type="entry name" value="Glycosyltransferase_grp1"/>
</dbReference>
<feature type="domain" description="Glycosyltransferase subfamily 4-like N-terminal" evidence="2">
    <location>
        <begin position="17"/>
        <end position="206"/>
    </location>
</feature>
<dbReference type="GO" id="GO:0016757">
    <property type="term" value="F:glycosyltransferase activity"/>
    <property type="evidence" value="ECO:0007669"/>
    <property type="project" value="InterPro"/>
</dbReference>
<dbReference type="Pfam" id="PF00534">
    <property type="entry name" value="Glycos_transf_1"/>
    <property type="match status" value="1"/>
</dbReference>
<dbReference type="CDD" id="cd03811">
    <property type="entry name" value="GT4_GT28_WabH-like"/>
    <property type="match status" value="1"/>
</dbReference>
<dbReference type="PANTHER" id="PTHR45947:SF3">
    <property type="entry name" value="SULFOQUINOVOSYL TRANSFERASE SQD2"/>
    <property type="match status" value="1"/>
</dbReference>
<protein>
    <submittedName>
        <fullName evidence="3">Glycosyltransferase</fullName>
    </submittedName>
</protein>
<dbReference type="Pfam" id="PF13439">
    <property type="entry name" value="Glyco_transf_4"/>
    <property type="match status" value="1"/>
</dbReference>
<dbReference type="Gene3D" id="3.40.50.2000">
    <property type="entry name" value="Glycogen Phosphorylase B"/>
    <property type="match status" value="2"/>
</dbReference>
<dbReference type="Proteomes" id="UP000319411">
    <property type="component" value="Chromosome"/>
</dbReference>
<dbReference type="InterPro" id="IPR001296">
    <property type="entry name" value="Glyco_trans_1"/>
</dbReference>
<dbReference type="OrthoDB" id="4611853at2"/>
<dbReference type="SUPFAM" id="SSF53756">
    <property type="entry name" value="UDP-Glycosyltransferase/glycogen phosphorylase"/>
    <property type="match status" value="1"/>
</dbReference>
<reference evidence="3 4" key="1">
    <citation type="submission" date="2018-10" db="EMBL/GenBank/DDBJ databases">
        <title>Genome Sequencing of Pantoea dispersa DSM 32899.</title>
        <authorList>
            <person name="Nawrath M."/>
            <person name="Ottenheim C."/>
            <person name="Wilm A."/>
            <person name="Zimmermann W."/>
            <person name="Wu J.C."/>
        </authorList>
    </citation>
    <scope>NUCLEOTIDE SEQUENCE [LARGE SCALE GENOMIC DNA]</scope>
    <source>
        <strain evidence="3 4">DSM 32899</strain>
    </source>
</reference>
<gene>
    <name evidence="3" type="ORF">D8B20_16930</name>
</gene>
<proteinExistence type="predicted"/>
<name>A0A518XGY1_9GAMM</name>